<dbReference type="Pfam" id="PF24675">
    <property type="entry name" value="NpmA"/>
    <property type="match status" value="1"/>
</dbReference>
<organism evidence="1 2">
    <name type="scientific">Nocardia pseudobrasiliensis</name>
    <dbReference type="NCBI Taxonomy" id="45979"/>
    <lineage>
        <taxon>Bacteria</taxon>
        <taxon>Bacillati</taxon>
        <taxon>Actinomycetota</taxon>
        <taxon>Actinomycetes</taxon>
        <taxon>Mycobacteriales</taxon>
        <taxon>Nocardiaceae</taxon>
        <taxon>Nocardia</taxon>
    </lineage>
</organism>
<dbReference type="Proteomes" id="UP000254869">
    <property type="component" value="Unassembled WGS sequence"/>
</dbReference>
<evidence type="ECO:0000313" key="1">
    <source>
        <dbReference type="EMBL" id="RDI67245.1"/>
    </source>
</evidence>
<dbReference type="SUPFAM" id="SSF53335">
    <property type="entry name" value="S-adenosyl-L-methionine-dependent methyltransferases"/>
    <property type="match status" value="1"/>
</dbReference>
<dbReference type="Gene3D" id="3.40.50.150">
    <property type="entry name" value="Vaccinia Virus protein VP39"/>
    <property type="match status" value="1"/>
</dbReference>
<reference evidence="1 2" key="1">
    <citation type="submission" date="2018-07" db="EMBL/GenBank/DDBJ databases">
        <title>Genomic Encyclopedia of Type Strains, Phase IV (KMG-IV): sequencing the most valuable type-strain genomes for metagenomic binning, comparative biology and taxonomic classification.</title>
        <authorList>
            <person name="Goeker M."/>
        </authorList>
    </citation>
    <scope>NUCLEOTIDE SEQUENCE [LARGE SCALE GENOMIC DNA]</scope>
    <source>
        <strain evidence="1 2">DSM 44290</strain>
    </source>
</reference>
<dbReference type="STRING" id="1210086.GCA_001613105_07358"/>
<sequence>MGTGDGRAVLGAAGVDSGRLVVGVDANGAGMVEASRWAARRGVDNAVFVVAAAERLPGELDGVADEVTVNFPWGSLLRGLVAADATILGGIVRMMKADAALSVLLSVTDRDHGAGVGSIDGNALDNLVAGYAAHGLAVTGIRPLSAAEVVAAGSSWGKRLGAGERRPAWRIEARRIASSAIRTG</sequence>
<proteinExistence type="predicted"/>
<comment type="caution">
    <text evidence="1">The sequence shown here is derived from an EMBL/GenBank/DDBJ whole genome shotgun (WGS) entry which is preliminary data.</text>
</comment>
<dbReference type="InterPro" id="IPR029063">
    <property type="entry name" value="SAM-dependent_MTases_sf"/>
</dbReference>
<evidence type="ECO:0000313" key="2">
    <source>
        <dbReference type="Proteomes" id="UP000254869"/>
    </source>
</evidence>
<protein>
    <recommendedName>
        <fullName evidence="3">Methyltransferase family protein</fullName>
    </recommendedName>
</protein>
<dbReference type="InterPro" id="IPR056262">
    <property type="entry name" value="NpmA"/>
</dbReference>
<evidence type="ECO:0008006" key="3">
    <source>
        <dbReference type="Google" id="ProtNLM"/>
    </source>
</evidence>
<accession>A0A370I943</accession>
<gene>
    <name evidence="1" type="ORF">DFR76_103316</name>
</gene>
<name>A0A370I943_9NOCA</name>
<dbReference type="AlphaFoldDB" id="A0A370I943"/>
<keyword evidence="2" id="KW-1185">Reference proteome</keyword>
<dbReference type="EMBL" id="QQBC01000003">
    <property type="protein sequence ID" value="RDI67245.1"/>
    <property type="molecule type" value="Genomic_DNA"/>
</dbReference>